<dbReference type="Gene3D" id="3.40.630.30">
    <property type="match status" value="1"/>
</dbReference>
<evidence type="ECO:0000313" key="2">
    <source>
        <dbReference type="EMBL" id="WPL17638.1"/>
    </source>
</evidence>
<dbReference type="SUPFAM" id="SSF55729">
    <property type="entry name" value="Acyl-CoA N-acyltransferases (Nat)"/>
    <property type="match status" value="1"/>
</dbReference>
<protein>
    <submittedName>
        <fullName evidence="2">Protein involved in cellulose biosynthesis (CelD)</fullName>
    </submittedName>
</protein>
<dbReference type="InterPro" id="IPR038740">
    <property type="entry name" value="BioF2-like_GNAT_dom"/>
</dbReference>
<name>A0ABZ0SBE9_9GAMM</name>
<proteinExistence type="predicted"/>
<organism evidence="2 3">
    <name type="scientific">Thiorhodovibrio winogradskyi</name>
    <dbReference type="NCBI Taxonomy" id="77007"/>
    <lineage>
        <taxon>Bacteria</taxon>
        <taxon>Pseudomonadati</taxon>
        <taxon>Pseudomonadota</taxon>
        <taxon>Gammaproteobacteria</taxon>
        <taxon>Chromatiales</taxon>
        <taxon>Chromatiaceae</taxon>
        <taxon>Thiorhodovibrio</taxon>
    </lineage>
</organism>
<dbReference type="RefSeq" id="WP_328983450.1">
    <property type="nucleotide sequence ID" value="NZ_CP121472.1"/>
</dbReference>
<accession>A0ABZ0SBE9</accession>
<evidence type="ECO:0000259" key="1">
    <source>
        <dbReference type="Pfam" id="PF13480"/>
    </source>
</evidence>
<gene>
    <name evidence="2" type="ORF">Thiowin_02669</name>
</gene>
<dbReference type="EMBL" id="CP121472">
    <property type="protein sequence ID" value="WPL17638.1"/>
    <property type="molecule type" value="Genomic_DNA"/>
</dbReference>
<dbReference type="Proteomes" id="UP001432180">
    <property type="component" value="Chromosome"/>
</dbReference>
<dbReference type="Pfam" id="PF13480">
    <property type="entry name" value="Acetyltransf_6"/>
    <property type="match status" value="1"/>
</dbReference>
<dbReference type="InterPro" id="IPR016181">
    <property type="entry name" value="Acyl_CoA_acyltransferase"/>
</dbReference>
<feature type="domain" description="BioF2-like acetyltransferase" evidence="1">
    <location>
        <begin position="184"/>
        <end position="327"/>
    </location>
</feature>
<evidence type="ECO:0000313" key="3">
    <source>
        <dbReference type="Proteomes" id="UP001432180"/>
    </source>
</evidence>
<keyword evidence="3" id="KW-1185">Reference proteome</keyword>
<sequence length="373" mass="43553">MEQPSLYRVHLSEPDELDQLEHTWLSIQKTVEDIPFFLTWTWISCWLDTYKPHFLQVTAYFQETPVCIGLLTLSHITRRNLIRSRQLRLHQTGIPSQDQIWIEYNDFLAARTHRHAAVTACLLKLETLPDWDEMIISMMPRARSIQLDPYYPHIRRPLNSPAYGISLHQFERDPARFLPTLSTNTRYQINKSARIYEQAHGSLSLEIADTQTMAIDFFHLAGQHHKTRWPDSGFKNTEFVQFHERLIRATHASKQTRLMRISAGDQLIGVLYFLLDSKIAYFYLQGLNYGKDPKLKPGLLSHSLAIQHFIAQGIRVYDFMGGHSQYKLQLGSFTQQLDMVLIQRPRVVFWLENLARNLKATIITALKNSHEQI</sequence>
<reference evidence="2 3" key="1">
    <citation type="journal article" date="2023" name="Microorganisms">
        <title>Thiorhodovibrio frisius and Trv. litoralis spp. nov., Two Novel Members from a Clade of Fastidious Purple Sulfur Bacteria That Exhibit Unique Red-Shifted Light-Harvesting Capabilities.</title>
        <authorList>
            <person name="Methner A."/>
            <person name="Kuzyk S.B."/>
            <person name="Petersen J."/>
            <person name="Bauer S."/>
            <person name="Brinkmann H."/>
            <person name="Sichau K."/>
            <person name="Wanner G."/>
            <person name="Wolf J."/>
            <person name="Neumann-Schaal M."/>
            <person name="Henke P."/>
            <person name="Tank M."/>
            <person name="Sproer C."/>
            <person name="Bunk B."/>
            <person name="Overmann J."/>
        </authorList>
    </citation>
    <scope>NUCLEOTIDE SEQUENCE [LARGE SCALE GENOMIC DNA]</scope>
    <source>
        <strain evidence="2 3">DSM 6702</strain>
    </source>
</reference>